<evidence type="ECO:0000313" key="4">
    <source>
        <dbReference type="EnsemblPlants" id="AUR62044492-RA:cds"/>
    </source>
</evidence>
<dbReference type="Gramene" id="AUR62044492-RA">
    <property type="protein sequence ID" value="AUR62044492-RA:cds"/>
    <property type="gene ID" value="AUR62044492"/>
</dbReference>
<reference evidence="4" key="2">
    <citation type="submission" date="2021-03" db="UniProtKB">
        <authorList>
            <consortium name="EnsemblPlants"/>
        </authorList>
    </citation>
    <scope>IDENTIFICATION</scope>
</reference>
<organism evidence="4 5">
    <name type="scientific">Chenopodium quinoa</name>
    <name type="common">Quinoa</name>
    <dbReference type="NCBI Taxonomy" id="63459"/>
    <lineage>
        <taxon>Eukaryota</taxon>
        <taxon>Viridiplantae</taxon>
        <taxon>Streptophyta</taxon>
        <taxon>Embryophyta</taxon>
        <taxon>Tracheophyta</taxon>
        <taxon>Spermatophyta</taxon>
        <taxon>Magnoliopsida</taxon>
        <taxon>eudicotyledons</taxon>
        <taxon>Gunneridae</taxon>
        <taxon>Pentapetalae</taxon>
        <taxon>Caryophyllales</taxon>
        <taxon>Chenopodiaceae</taxon>
        <taxon>Chenopodioideae</taxon>
        <taxon>Atripliceae</taxon>
        <taxon>Chenopodium</taxon>
    </lineage>
</organism>
<protein>
    <submittedName>
        <fullName evidence="4">Uncharacterized protein</fullName>
    </submittedName>
</protein>
<keyword evidence="3" id="KW-0472">Membrane</keyword>
<keyword evidence="5" id="KW-1185">Reference proteome</keyword>
<dbReference type="Proteomes" id="UP000596660">
    <property type="component" value="Unplaced"/>
</dbReference>
<dbReference type="OMA" id="THNEVHR"/>
<reference evidence="4" key="1">
    <citation type="journal article" date="2017" name="Nature">
        <title>The genome of Chenopodium quinoa.</title>
        <authorList>
            <person name="Jarvis D.E."/>
            <person name="Ho Y.S."/>
            <person name="Lightfoot D.J."/>
            <person name="Schmoeckel S.M."/>
            <person name="Li B."/>
            <person name="Borm T.J.A."/>
            <person name="Ohyanagi H."/>
            <person name="Mineta K."/>
            <person name="Michell C.T."/>
            <person name="Saber N."/>
            <person name="Kharbatia N.M."/>
            <person name="Rupper R.R."/>
            <person name="Sharp A.R."/>
            <person name="Dally N."/>
            <person name="Boughton B.A."/>
            <person name="Woo Y.H."/>
            <person name="Gao G."/>
            <person name="Schijlen E.G.W.M."/>
            <person name="Guo X."/>
            <person name="Momin A.A."/>
            <person name="Negrao S."/>
            <person name="Al-Babili S."/>
            <person name="Gehring C."/>
            <person name="Roessner U."/>
            <person name="Jung C."/>
            <person name="Murphy K."/>
            <person name="Arold S.T."/>
            <person name="Gojobori T."/>
            <person name="van der Linden C.G."/>
            <person name="van Loo E.N."/>
            <person name="Jellen E.N."/>
            <person name="Maughan P.J."/>
            <person name="Tester M."/>
        </authorList>
    </citation>
    <scope>NUCLEOTIDE SEQUENCE [LARGE SCALE GENOMIC DNA]</scope>
    <source>
        <strain evidence="4">cv. PI 614886</strain>
    </source>
</reference>
<feature type="transmembrane region" description="Helical" evidence="3">
    <location>
        <begin position="38"/>
        <end position="57"/>
    </location>
</feature>
<evidence type="ECO:0000256" key="3">
    <source>
        <dbReference type="SAM" id="Phobius"/>
    </source>
</evidence>
<dbReference type="AlphaFoldDB" id="A0A803NED8"/>
<accession>A0A803NED8</accession>
<dbReference type="GO" id="GO:0015369">
    <property type="term" value="F:calcium:proton antiporter activity"/>
    <property type="evidence" value="ECO:0007669"/>
    <property type="project" value="TreeGrafter"/>
</dbReference>
<evidence type="ECO:0000256" key="2">
    <source>
        <dbReference type="ARBA" id="ARBA00023065"/>
    </source>
</evidence>
<name>A0A803NED8_CHEQI</name>
<dbReference type="PANTHER" id="PTHR31503:SF22">
    <property type="entry name" value="VACUOLAR CALCIUM ION TRANSPORTER"/>
    <property type="match status" value="1"/>
</dbReference>
<feature type="transmembrane region" description="Helical" evidence="3">
    <location>
        <begin position="6"/>
        <end position="26"/>
    </location>
</feature>
<dbReference type="InterPro" id="IPR004713">
    <property type="entry name" value="CaH_exchang"/>
</dbReference>
<proteinExistence type="predicted"/>
<keyword evidence="2" id="KW-0406">Ion transport</keyword>
<keyword evidence="3" id="KW-0812">Transmembrane</keyword>
<keyword evidence="1" id="KW-0050">Antiport</keyword>
<dbReference type="EnsemblPlants" id="AUR62044492-RA">
    <property type="protein sequence ID" value="AUR62044492-RA:cds"/>
    <property type="gene ID" value="AUR62044492"/>
</dbReference>
<sequence length="86" mass="9586">STAVMNSGLLLMAVMGITFPAVLHFTHNEVHRGKSELSLSRFSSGIMLVAYASYLYFQLRSQHNLYDPIDGINGDVALRKIFCVHN</sequence>
<evidence type="ECO:0000256" key="1">
    <source>
        <dbReference type="ARBA" id="ARBA00022449"/>
    </source>
</evidence>
<dbReference type="PANTHER" id="PTHR31503">
    <property type="entry name" value="VACUOLAR CALCIUM ION TRANSPORTER"/>
    <property type="match status" value="1"/>
</dbReference>
<dbReference type="GO" id="GO:0009705">
    <property type="term" value="C:plant-type vacuole membrane"/>
    <property type="evidence" value="ECO:0007669"/>
    <property type="project" value="TreeGrafter"/>
</dbReference>
<keyword evidence="1" id="KW-0813">Transport</keyword>
<dbReference type="GO" id="GO:0006874">
    <property type="term" value="P:intracellular calcium ion homeostasis"/>
    <property type="evidence" value="ECO:0007669"/>
    <property type="project" value="TreeGrafter"/>
</dbReference>
<keyword evidence="3" id="KW-1133">Transmembrane helix</keyword>
<evidence type="ECO:0000313" key="5">
    <source>
        <dbReference type="Proteomes" id="UP000596660"/>
    </source>
</evidence>